<gene>
    <name evidence="1" type="ORF">OGATHE_004297</name>
</gene>
<evidence type="ECO:0000313" key="1">
    <source>
        <dbReference type="EMBL" id="KAH3662721.1"/>
    </source>
</evidence>
<evidence type="ECO:0000313" key="2">
    <source>
        <dbReference type="Proteomes" id="UP000788993"/>
    </source>
</evidence>
<sequence length="176" mass="19323">MTKLHKSHKLGVSAPELGERSVVNGSVAVQEHDFVRRANQRKLMGCKNACLVLEVSKNALVHYELAHLGVHSTQNIVQHDDVSVSINCSGKVDARLLAPRESDTTLPHLCELSSWQLIKVSLQGAHFNNCVVLFLIERPAKRDIVLHGGILHPRDTAKHHTTIFANSSLGLGHETA</sequence>
<dbReference type="AlphaFoldDB" id="A0A9P8T2H3"/>
<reference evidence="1" key="2">
    <citation type="submission" date="2021-01" db="EMBL/GenBank/DDBJ databases">
        <authorList>
            <person name="Schikora-Tamarit M.A."/>
        </authorList>
    </citation>
    <scope>NUCLEOTIDE SEQUENCE</scope>
    <source>
        <strain evidence="1">NCAIM Y.01608</strain>
    </source>
</reference>
<accession>A0A9P8T2H3</accession>
<reference evidence="1" key="1">
    <citation type="journal article" date="2021" name="Open Biol.">
        <title>Shared evolutionary footprints suggest mitochondrial oxidative damage underlies multiple complex I losses in fungi.</title>
        <authorList>
            <person name="Schikora-Tamarit M.A."/>
            <person name="Marcet-Houben M."/>
            <person name="Nosek J."/>
            <person name="Gabaldon T."/>
        </authorList>
    </citation>
    <scope>NUCLEOTIDE SEQUENCE</scope>
    <source>
        <strain evidence="1">NCAIM Y.01608</strain>
    </source>
</reference>
<proteinExistence type="predicted"/>
<dbReference type="EMBL" id="JAEUBD010001266">
    <property type="protein sequence ID" value="KAH3662721.1"/>
    <property type="molecule type" value="Genomic_DNA"/>
</dbReference>
<keyword evidence="2" id="KW-1185">Reference proteome</keyword>
<protein>
    <submittedName>
        <fullName evidence="1">Uncharacterized protein</fullName>
    </submittedName>
</protein>
<dbReference type="Proteomes" id="UP000788993">
    <property type="component" value="Unassembled WGS sequence"/>
</dbReference>
<comment type="caution">
    <text evidence="1">The sequence shown here is derived from an EMBL/GenBank/DDBJ whole genome shotgun (WGS) entry which is preliminary data.</text>
</comment>
<organism evidence="1 2">
    <name type="scientific">Ogataea polymorpha</name>
    <dbReference type="NCBI Taxonomy" id="460523"/>
    <lineage>
        <taxon>Eukaryota</taxon>
        <taxon>Fungi</taxon>
        <taxon>Dikarya</taxon>
        <taxon>Ascomycota</taxon>
        <taxon>Saccharomycotina</taxon>
        <taxon>Pichiomycetes</taxon>
        <taxon>Pichiales</taxon>
        <taxon>Pichiaceae</taxon>
        <taxon>Ogataea</taxon>
    </lineage>
</organism>
<name>A0A9P8T2H3_9ASCO</name>